<dbReference type="Gene3D" id="1.20.1640.10">
    <property type="entry name" value="Multidrug efflux transporter AcrB transmembrane domain"/>
    <property type="match status" value="2"/>
</dbReference>
<feature type="transmembrane region" description="Helical" evidence="1">
    <location>
        <begin position="906"/>
        <end position="929"/>
    </location>
</feature>
<dbReference type="RefSeq" id="WP_143776002.1">
    <property type="nucleotide sequence ID" value="NZ_VKKU01000001.1"/>
</dbReference>
<dbReference type="GO" id="GO:0005886">
    <property type="term" value="C:plasma membrane"/>
    <property type="evidence" value="ECO:0007669"/>
    <property type="project" value="TreeGrafter"/>
</dbReference>
<protein>
    <submittedName>
        <fullName evidence="2">Efflux RND transporter permease subunit</fullName>
    </submittedName>
</protein>
<dbReference type="Proteomes" id="UP000320160">
    <property type="component" value="Unassembled WGS sequence"/>
</dbReference>
<proteinExistence type="predicted"/>
<dbReference type="InterPro" id="IPR001036">
    <property type="entry name" value="Acrflvin-R"/>
</dbReference>
<keyword evidence="3" id="KW-1185">Reference proteome</keyword>
<feature type="transmembrane region" description="Helical" evidence="1">
    <location>
        <begin position="332"/>
        <end position="350"/>
    </location>
</feature>
<dbReference type="PANTHER" id="PTHR32063">
    <property type="match status" value="1"/>
</dbReference>
<name>A0A553WK98_9SPHN</name>
<dbReference type="OrthoDB" id="9806532at2"/>
<dbReference type="Gene3D" id="3.30.70.1430">
    <property type="entry name" value="Multidrug efflux transporter AcrB pore domain"/>
    <property type="match status" value="2"/>
</dbReference>
<accession>A0A553WK98</accession>
<reference evidence="2 3" key="1">
    <citation type="submission" date="2019-07" db="EMBL/GenBank/DDBJ databases">
        <authorList>
            <person name="Park M."/>
        </authorList>
    </citation>
    <scope>NUCLEOTIDE SEQUENCE [LARGE SCALE GENOMIC DNA]</scope>
    <source>
        <strain evidence="2 3">KCTC32445</strain>
    </source>
</reference>
<feature type="transmembrane region" description="Helical" evidence="1">
    <location>
        <begin position="977"/>
        <end position="998"/>
    </location>
</feature>
<feature type="transmembrane region" description="Helical" evidence="1">
    <location>
        <begin position="384"/>
        <end position="407"/>
    </location>
</feature>
<keyword evidence="1" id="KW-0812">Transmembrane</keyword>
<gene>
    <name evidence="2" type="ORF">FOM92_06830</name>
</gene>
<feature type="transmembrane region" description="Helical" evidence="1">
    <location>
        <begin position="950"/>
        <end position="971"/>
    </location>
</feature>
<organism evidence="2 3">
    <name type="scientific">Sphingorhabdus contaminans</name>
    <dbReference type="NCBI Taxonomy" id="1343899"/>
    <lineage>
        <taxon>Bacteria</taxon>
        <taxon>Pseudomonadati</taxon>
        <taxon>Pseudomonadota</taxon>
        <taxon>Alphaproteobacteria</taxon>
        <taxon>Sphingomonadales</taxon>
        <taxon>Sphingomonadaceae</taxon>
        <taxon>Sphingorhabdus</taxon>
    </lineage>
</organism>
<evidence type="ECO:0000256" key="1">
    <source>
        <dbReference type="SAM" id="Phobius"/>
    </source>
</evidence>
<dbReference type="PANTHER" id="PTHR32063:SF24">
    <property type="entry name" value="CATION EFFLUX SYSTEM (ACRB_ACRD_ACRF FAMILY)"/>
    <property type="match status" value="1"/>
</dbReference>
<dbReference type="PRINTS" id="PR00702">
    <property type="entry name" value="ACRIFLAVINRP"/>
</dbReference>
<dbReference type="SUPFAM" id="SSF82866">
    <property type="entry name" value="Multidrug efflux transporter AcrB transmembrane domain"/>
    <property type="match status" value="2"/>
</dbReference>
<dbReference type="Pfam" id="PF00873">
    <property type="entry name" value="ACR_tran"/>
    <property type="match status" value="1"/>
</dbReference>
<feature type="transmembrane region" description="Helical" evidence="1">
    <location>
        <begin position="427"/>
        <end position="447"/>
    </location>
</feature>
<dbReference type="GO" id="GO:0042910">
    <property type="term" value="F:xenobiotic transmembrane transporter activity"/>
    <property type="evidence" value="ECO:0007669"/>
    <property type="project" value="TreeGrafter"/>
</dbReference>
<dbReference type="Gene3D" id="3.30.70.1440">
    <property type="entry name" value="Multidrug efflux transporter AcrB pore domain"/>
    <property type="match status" value="1"/>
</dbReference>
<sequence>MHIAEVAIRRWQLTLVLFALLSALGFSAFQQVPRAVDPHFSMPVVSIVALQPGADPAEIEQTITKPIEELIQGLEDVQSVASTSTDGSAVIRAEFDWSGDPDQYFNDTVREVTAIRSQLPSDLQRLTFEKIRTTNTSILQIALLSDSASWYRMEKYARDISEALGRYKEVRQTEIYGLPQPEISVAIDAGRLAALRVPASAVADAIRLGGADVPAGAVTSGTRRFNVEAGGAYRDLDTIRNLPLRTSQGTLLRVGDVAEVKYSAAEQRVKVSHNGKRAIWITANQKQGTDATKLRNLLVQELAVQEKLLPPDITAIVQFDQSRDITKRLRELARDFGIALFLVLFTLLPLGWRASIIVMISIPLSIASGLLAISAMGFNLSQLVVAGFILSLGLLVDDSIVVVENIARHLRMGKSRDQAAIDGTREITMAVMGSTGVLVFAFFPLFFLPEGAGKFTQSFIGTIVATITASMIVSLTIVPFLASRILSRDEDEEGNALLRWLMGKIDRFYHPLLHWALDRPRRTVWGALAVTCAAFTLIPVLGFSLFPNADTSYFRVTVEAEQGSSIEETGRIVRQVSEVLKSEPAITVRAENVGAYNPPVFYNVFQRGENPTHGEVLAIMAEWKGAQSRAMVDRLRRKLDLIPGARVKIVLFQNGAPINAPVEFRVYGPEQDELRNIAAKMEQILRDTPGARDINNPVAFDRVDLNVRIDDAKAALLDVPSGAPRRAIRLALSGERSGTFRDSEGDSYPVIVRLPMAETQPVSALESIYVSNRSGQSVQLSEISRPVLESTPAAIYRYNLERNISVTAQISDGAVVSKVNREAQQKMNSIPLKPGYSIEIGGEAEKINDTFAGFGPIVLIAMFSIFAILVAEFGRFKEALVVAGVIPLGTFGGLIALLITGNNLSFLAVIGFIALVGIEIKNSILLVDFTSQLRERGMALREAIERAGEVRFLPVLLTSVTAIGGLMPLALFGGSLYGPLAIVLIGGLISSTLLSRIVTPAMYLLVVRSDENNASMPATDTKEISNAT</sequence>
<dbReference type="SUPFAM" id="SSF82693">
    <property type="entry name" value="Multidrug efflux transporter AcrB pore domain, PN1, PN2, PC1 and PC2 subdomains"/>
    <property type="match status" value="3"/>
</dbReference>
<dbReference type="EMBL" id="VKKU01000001">
    <property type="protein sequence ID" value="TSB05086.1"/>
    <property type="molecule type" value="Genomic_DNA"/>
</dbReference>
<feature type="transmembrane region" description="Helical" evidence="1">
    <location>
        <begin position="357"/>
        <end position="378"/>
    </location>
</feature>
<feature type="transmembrane region" description="Helical" evidence="1">
    <location>
        <begin position="459"/>
        <end position="482"/>
    </location>
</feature>
<dbReference type="InterPro" id="IPR027463">
    <property type="entry name" value="AcrB_DN_DC_subdom"/>
</dbReference>
<evidence type="ECO:0000313" key="2">
    <source>
        <dbReference type="EMBL" id="TSB05086.1"/>
    </source>
</evidence>
<dbReference type="Gene3D" id="3.30.2090.10">
    <property type="entry name" value="Multidrug efflux transporter AcrB TolC docking domain, DN and DC subdomains"/>
    <property type="match status" value="2"/>
</dbReference>
<keyword evidence="1" id="KW-0472">Membrane</keyword>
<dbReference type="Gene3D" id="3.30.70.1320">
    <property type="entry name" value="Multidrug efflux transporter AcrB pore domain like"/>
    <property type="match status" value="1"/>
</dbReference>
<feature type="transmembrane region" description="Helical" evidence="1">
    <location>
        <begin position="880"/>
        <end position="900"/>
    </location>
</feature>
<evidence type="ECO:0000313" key="3">
    <source>
        <dbReference type="Proteomes" id="UP000320160"/>
    </source>
</evidence>
<feature type="transmembrane region" description="Helical" evidence="1">
    <location>
        <begin position="851"/>
        <end position="873"/>
    </location>
</feature>
<dbReference type="AlphaFoldDB" id="A0A553WK98"/>
<feature type="transmembrane region" description="Helical" evidence="1">
    <location>
        <begin position="524"/>
        <end position="546"/>
    </location>
</feature>
<keyword evidence="1" id="KW-1133">Transmembrane helix</keyword>
<comment type="caution">
    <text evidence="2">The sequence shown here is derived from an EMBL/GenBank/DDBJ whole genome shotgun (WGS) entry which is preliminary data.</text>
</comment>
<dbReference type="SUPFAM" id="SSF82714">
    <property type="entry name" value="Multidrug efflux transporter AcrB TolC docking domain, DN and DC subdomains"/>
    <property type="match status" value="2"/>
</dbReference>